<name>A0ABP5I5I1_9ACTN</name>
<evidence type="ECO:0000313" key="2">
    <source>
        <dbReference type="Proteomes" id="UP001500897"/>
    </source>
</evidence>
<reference evidence="2" key="1">
    <citation type="journal article" date="2019" name="Int. J. Syst. Evol. Microbiol.">
        <title>The Global Catalogue of Microorganisms (GCM) 10K type strain sequencing project: providing services to taxonomists for standard genome sequencing and annotation.</title>
        <authorList>
            <consortium name="The Broad Institute Genomics Platform"/>
            <consortium name="The Broad Institute Genome Sequencing Center for Infectious Disease"/>
            <person name="Wu L."/>
            <person name="Ma J."/>
        </authorList>
    </citation>
    <scope>NUCLEOTIDE SEQUENCE [LARGE SCALE GENOMIC DNA]</scope>
    <source>
        <strain evidence="2">JCM 14559</strain>
    </source>
</reference>
<organism evidence="1 2">
    <name type="scientific">Kitasatospora saccharophila</name>
    <dbReference type="NCBI Taxonomy" id="407973"/>
    <lineage>
        <taxon>Bacteria</taxon>
        <taxon>Bacillati</taxon>
        <taxon>Actinomycetota</taxon>
        <taxon>Actinomycetes</taxon>
        <taxon>Kitasatosporales</taxon>
        <taxon>Streptomycetaceae</taxon>
        <taxon>Kitasatospora</taxon>
    </lineage>
</organism>
<accession>A0ABP5I5I1</accession>
<gene>
    <name evidence="1" type="ORF">GCM10009759_21830</name>
</gene>
<dbReference type="Pfam" id="PF14435">
    <property type="entry name" value="SUKH-4"/>
    <property type="match status" value="1"/>
</dbReference>
<dbReference type="RefSeq" id="WP_344551763.1">
    <property type="nucleotide sequence ID" value="NZ_BAAANS010000011.1"/>
</dbReference>
<sequence length="149" mass="15694">MDDTELDALTAACAGVLPYPGEWRRAPYEVREVAGERYHLVAVDPGVSAIGVRADGGPVVVLPEEGAGKPGLLNSGPGRLLAFLELYRAAAEEAERYEAGEELDEALAAAEELTDALLARFAAVDPAAVADENAYWCIAAEELGYGMDS</sequence>
<comment type="caution">
    <text evidence="1">The sequence shown here is derived from an EMBL/GenBank/DDBJ whole genome shotgun (WGS) entry which is preliminary data.</text>
</comment>
<protein>
    <submittedName>
        <fullName evidence="1">SUKH-4 family immunity protein</fullName>
    </submittedName>
</protein>
<proteinExistence type="predicted"/>
<keyword evidence="2" id="KW-1185">Reference proteome</keyword>
<dbReference type="Proteomes" id="UP001500897">
    <property type="component" value="Unassembled WGS sequence"/>
</dbReference>
<dbReference type="InterPro" id="IPR025851">
    <property type="entry name" value="SUKH-4"/>
</dbReference>
<evidence type="ECO:0000313" key="1">
    <source>
        <dbReference type="EMBL" id="GAA2094396.1"/>
    </source>
</evidence>
<dbReference type="EMBL" id="BAAANS010000011">
    <property type="protein sequence ID" value="GAA2094396.1"/>
    <property type="molecule type" value="Genomic_DNA"/>
</dbReference>